<dbReference type="RefSeq" id="WP_011045957.1">
    <property type="nucleotide sequence ID" value="NZ_CP076685.1"/>
</dbReference>
<evidence type="ECO:0000256" key="9">
    <source>
        <dbReference type="ARBA" id="ARBA00023012"/>
    </source>
</evidence>
<accession>A0A850LF98</accession>
<evidence type="ECO:0000256" key="2">
    <source>
        <dbReference type="ARBA" id="ARBA00004370"/>
    </source>
</evidence>
<evidence type="ECO:0000256" key="11">
    <source>
        <dbReference type="SAM" id="Phobius"/>
    </source>
</evidence>
<dbReference type="InterPro" id="IPR004358">
    <property type="entry name" value="Sig_transdc_His_kin-like_C"/>
</dbReference>
<dbReference type="PRINTS" id="PR00344">
    <property type="entry name" value="BCTRLSENSOR"/>
</dbReference>
<feature type="transmembrane region" description="Helical" evidence="11">
    <location>
        <begin position="169"/>
        <end position="188"/>
    </location>
</feature>
<comment type="caution">
    <text evidence="14">The sequence shown here is derived from an EMBL/GenBank/DDBJ whole genome shotgun (WGS) entry which is preliminary data.</text>
</comment>
<dbReference type="EMBL" id="JABXIY010000015">
    <property type="protein sequence ID" value="NVK96578.1"/>
    <property type="molecule type" value="Genomic_DNA"/>
</dbReference>
<dbReference type="CDD" id="cd00082">
    <property type="entry name" value="HisKA"/>
    <property type="match status" value="1"/>
</dbReference>
<evidence type="ECO:0000256" key="3">
    <source>
        <dbReference type="ARBA" id="ARBA00012438"/>
    </source>
</evidence>
<dbReference type="InterPro" id="IPR003594">
    <property type="entry name" value="HATPase_dom"/>
</dbReference>
<dbReference type="Gene3D" id="1.10.287.130">
    <property type="match status" value="1"/>
</dbReference>
<evidence type="ECO:0000256" key="10">
    <source>
        <dbReference type="ARBA" id="ARBA00023136"/>
    </source>
</evidence>
<feature type="domain" description="HAMP" evidence="13">
    <location>
        <begin position="189"/>
        <end position="240"/>
    </location>
</feature>
<sequence length="461" mass="50331">MSDRLRSSGSIRRRLTIQLVGSAAVLAALLFLIVQTFTRELAEETHDRILLASATSIMDAVSVRAREVSVDLPYAALSMLSNVSDDRVFYRVMLGAETLTGYDDLPVPRPEPRAIGAMFETLVYKGESVRMATTVRWLSRNGVSTPLTISVAQTRTGQTERLADLTRTALLLGAGFFAVAVLLAVWTAQSSIRPLRELAGMVSRRGPTDLRPVTRPVPAEMAPLVRSLNSFIDRLRLSLSRSEDFIAEAAHRVRTPLATVRTQAENTLHRIERPENRNALREMIRAIDESSRAAGQLLDHAMVSFRADSLERTPFDLTDLVAELVNRLRPVADLKDIELFLEISGPHVMSGDPILVQNAVRNLLDNAIKYAPEESRVIVSLAGDATTHVLCIRDAAGGFHEDEIDGLTERFVRGRNAEGTVGSGLGLTIAREVAEAHGGRLDIANTKDGAGACVCLHFPSA</sequence>
<proteinExistence type="predicted"/>
<dbReference type="InterPro" id="IPR005467">
    <property type="entry name" value="His_kinase_dom"/>
</dbReference>
<feature type="domain" description="Histidine kinase" evidence="12">
    <location>
        <begin position="248"/>
        <end position="461"/>
    </location>
</feature>
<dbReference type="EC" id="2.7.13.3" evidence="3"/>
<dbReference type="Pfam" id="PF02518">
    <property type="entry name" value="HATPase_c"/>
    <property type="match status" value="1"/>
</dbReference>
<evidence type="ECO:0000313" key="15">
    <source>
        <dbReference type="Proteomes" id="UP000565723"/>
    </source>
</evidence>
<dbReference type="OMA" id="HAMVIHR"/>
<dbReference type="InterPro" id="IPR036890">
    <property type="entry name" value="HATPase_C_sf"/>
</dbReference>
<dbReference type="PANTHER" id="PTHR45436:SF1">
    <property type="entry name" value="SENSOR PROTEIN QSEC"/>
    <property type="match status" value="1"/>
</dbReference>
<dbReference type="SUPFAM" id="SSF55874">
    <property type="entry name" value="ATPase domain of HSP90 chaperone/DNA topoisomerase II/histidine kinase"/>
    <property type="match status" value="1"/>
</dbReference>
<evidence type="ECO:0000256" key="1">
    <source>
        <dbReference type="ARBA" id="ARBA00000085"/>
    </source>
</evidence>
<evidence type="ECO:0000256" key="6">
    <source>
        <dbReference type="ARBA" id="ARBA00022692"/>
    </source>
</evidence>
<dbReference type="GO" id="GO:0000155">
    <property type="term" value="F:phosphorelay sensor kinase activity"/>
    <property type="evidence" value="ECO:0007669"/>
    <property type="project" value="InterPro"/>
</dbReference>
<dbReference type="InterPro" id="IPR003660">
    <property type="entry name" value="HAMP_dom"/>
</dbReference>
<feature type="transmembrane region" description="Helical" evidence="11">
    <location>
        <begin position="15"/>
        <end position="34"/>
    </location>
</feature>
<dbReference type="SUPFAM" id="SSF47384">
    <property type="entry name" value="Homodimeric domain of signal transducing histidine kinase"/>
    <property type="match status" value="1"/>
</dbReference>
<keyword evidence="8 11" id="KW-1133">Transmembrane helix</keyword>
<comment type="catalytic activity">
    <reaction evidence="1">
        <text>ATP + protein L-histidine = ADP + protein N-phospho-L-histidine.</text>
        <dbReference type="EC" id="2.7.13.3"/>
    </reaction>
</comment>
<dbReference type="InterPro" id="IPR013727">
    <property type="entry name" value="2CSK_N"/>
</dbReference>
<dbReference type="AlphaFoldDB" id="A0A850LF98"/>
<dbReference type="Proteomes" id="UP000565723">
    <property type="component" value="Unassembled WGS sequence"/>
</dbReference>
<dbReference type="PROSITE" id="PS50885">
    <property type="entry name" value="HAMP"/>
    <property type="match status" value="1"/>
</dbReference>
<dbReference type="Gene3D" id="6.10.340.10">
    <property type="match status" value="1"/>
</dbReference>
<dbReference type="PANTHER" id="PTHR45436">
    <property type="entry name" value="SENSOR HISTIDINE KINASE YKOH"/>
    <property type="match status" value="1"/>
</dbReference>
<dbReference type="SMART" id="SM00387">
    <property type="entry name" value="HATPase_c"/>
    <property type="match status" value="1"/>
</dbReference>
<dbReference type="InterPro" id="IPR050428">
    <property type="entry name" value="TCS_sensor_his_kinase"/>
</dbReference>
<keyword evidence="9" id="KW-0902">Two-component regulatory system</keyword>
<dbReference type="CDD" id="cd00075">
    <property type="entry name" value="HATPase"/>
    <property type="match status" value="1"/>
</dbReference>
<evidence type="ECO:0000259" key="13">
    <source>
        <dbReference type="PROSITE" id="PS50885"/>
    </source>
</evidence>
<protein>
    <recommendedName>
        <fullName evidence="3">histidine kinase</fullName>
        <ecNumber evidence="3">2.7.13.3</ecNumber>
    </recommendedName>
</protein>
<evidence type="ECO:0000256" key="4">
    <source>
        <dbReference type="ARBA" id="ARBA00022553"/>
    </source>
</evidence>
<dbReference type="InterPro" id="IPR003661">
    <property type="entry name" value="HisK_dim/P_dom"/>
</dbReference>
<organism evidence="14 15">
    <name type="scientific">Ruegeria pomeroyi</name>
    <dbReference type="NCBI Taxonomy" id="89184"/>
    <lineage>
        <taxon>Bacteria</taxon>
        <taxon>Pseudomonadati</taxon>
        <taxon>Pseudomonadota</taxon>
        <taxon>Alphaproteobacteria</taxon>
        <taxon>Rhodobacterales</taxon>
        <taxon>Roseobacteraceae</taxon>
        <taxon>Ruegeria</taxon>
    </lineage>
</organism>
<evidence type="ECO:0000256" key="7">
    <source>
        <dbReference type="ARBA" id="ARBA00022777"/>
    </source>
</evidence>
<evidence type="ECO:0000256" key="5">
    <source>
        <dbReference type="ARBA" id="ARBA00022679"/>
    </source>
</evidence>
<dbReference type="Pfam" id="PF08521">
    <property type="entry name" value="2CSK_N"/>
    <property type="match status" value="1"/>
</dbReference>
<comment type="subcellular location">
    <subcellularLocation>
        <location evidence="2">Membrane</location>
    </subcellularLocation>
</comment>
<evidence type="ECO:0000256" key="8">
    <source>
        <dbReference type="ARBA" id="ARBA00022989"/>
    </source>
</evidence>
<reference evidence="14 15" key="1">
    <citation type="journal article" date="2020" name="Proc. Natl. Acad. Sci. U.S.A.">
        <title>Ecological drivers of bacterial community assembly in synthetic phycospheres.</title>
        <authorList>
            <person name="Fu H."/>
            <person name="Uchimiya M."/>
            <person name="Gore J."/>
            <person name="Moran M.A."/>
        </authorList>
    </citation>
    <scope>NUCLEOTIDE SEQUENCE [LARGE SCALE GENOMIC DNA]</scope>
    <source>
        <strain evidence="14">HF-Din03</strain>
    </source>
</reference>
<keyword evidence="6 11" id="KW-0812">Transmembrane</keyword>
<keyword evidence="7 14" id="KW-0418">Kinase</keyword>
<gene>
    <name evidence="14" type="ORF">HW564_06585</name>
</gene>
<keyword evidence="10 11" id="KW-0472">Membrane</keyword>
<dbReference type="Gene3D" id="3.30.565.10">
    <property type="entry name" value="Histidine kinase-like ATPase, C-terminal domain"/>
    <property type="match status" value="1"/>
</dbReference>
<evidence type="ECO:0000259" key="12">
    <source>
        <dbReference type="PROSITE" id="PS50109"/>
    </source>
</evidence>
<dbReference type="GO" id="GO:0005886">
    <property type="term" value="C:plasma membrane"/>
    <property type="evidence" value="ECO:0007669"/>
    <property type="project" value="TreeGrafter"/>
</dbReference>
<name>A0A850LF98_9RHOB</name>
<dbReference type="PROSITE" id="PS50109">
    <property type="entry name" value="HIS_KIN"/>
    <property type="match status" value="1"/>
</dbReference>
<keyword evidence="4" id="KW-0597">Phosphoprotein</keyword>
<keyword evidence="5" id="KW-0808">Transferase</keyword>
<dbReference type="InterPro" id="IPR036097">
    <property type="entry name" value="HisK_dim/P_sf"/>
</dbReference>
<evidence type="ECO:0000313" key="14">
    <source>
        <dbReference type="EMBL" id="NVK96578.1"/>
    </source>
</evidence>